<organism evidence="8 9">
    <name type="scientific">Parabacteroides goldsteinii DSM 19448 = WAL 12034</name>
    <dbReference type="NCBI Taxonomy" id="927665"/>
    <lineage>
        <taxon>Bacteria</taxon>
        <taxon>Pseudomonadati</taxon>
        <taxon>Bacteroidota</taxon>
        <taxon>Bacteroidia</taxon>
        <taxon>Bacteroidales</taxon>
        <taxon>Tannerellaceae</taxon>
        <taxon>Parabacteroides</taxon>
    </lineage>
</organism>
<dbReference type="Proteomes" id="UP000033047">
    <property type="component" value="Unassembled WGS sequence"/>
</dbReference>
<evidence type="ECO:0000259" key="6">
    <source>
        <dbReference type="Pfam" id="PF01408"/>
    </source>
</evidence>
<dbReference type="SUPFAM" id="SSF51735">
    <property type="entry name" value="NAD(P)-binding Rossmann-fold domains"/>
    <property type="match status" value="1"/>
</dbReference>
<dbReference type="RefSeq" id="WP_010802818.1">
    <property type="nucleotide sequence ID" value="NZ_KQ033913.1"/>
</dbReference>
<dbReference type="PROSITE" id="PS51318">
    <property type="entry name" value="TAT"/>
    <property type="match status" value="1"/>
</dbReference>
<dbReference type="Pfam" id="PF21252">
    <property type="entry name" value="Glyco_hydro_109_C"/>
    <property type="match status" value="1"/>
</dbReference>
<evidence type="ECO:0000313" key="9">
    <source>
        <dbReference type="Proteomes" id="UP000033047"/>
    </source>
</evidence>
<dbReference type="AlphaFoldDB" id="A0A0F5IRE3"/>
<keyword evidence="4" id="KW-0520">NAD</keyword>
<proteinExistence type="inferred from homology"/>
<comment type="caution">
    <text evidence="8">The sequence shown here is derived from an EMBL/GenBank/DDBJ whole genome shotgun (WGS) entry which is preliminary data.</text>
</comment>
<name>A0A0F5IRE3_9BACT</name>
<dbReference type="STRING" id="927665.HMPREF1535_04221"/>
<dbReference type="InterPro" id="IPR000683">
    <property type="entry name" value="Gfo/Idh/MocA-like_OxRdtase_N"/>
</dbReference>
<evidence type="ECO:0000313" key="8">
    <source>
        <dbReference type="EMBL" id="KKB48139.1"/>
    </source>
</evidence>
<dbReference type="PANTHER" id="PTHR43818">
    <property type="entry name" value="BCDNA.GH03377"/>
    <property type="match status" value="1"/>
</dbReference>
<dbReference type="GO" id="GO:0016798">
    <property type="term" value="F:hydrolase activity, acting on glycosyl bonds"/>
    <property type="evidence" value="ECO:0007669"/>
    <property type="project" value="UniProtKB-KW"/>
</dbReference>
<dbReference type="Gene3D" id="3.40.50.720">
    <property type="entry name" value="NAD(P)-binding Rossmann-like Domain"/>
    <property type="match status" value="1"/>
</dbReference>
<evidence type="ECO:0000256" key="4">
    <source>
        <dbReference type="ARBA" id="ARBA00023027"/>
    </source>
</evidence>
<protein>
    <submittedName>
        <fullName evidence="8">Uncharacterized protein</fullName>
    </submittedName>
</protein>
<accession>A0A0F5IRE3</accession>
<reference evidence="8 9" key="1">
    <citation type="submission" date="2013-04" db="EMBL/GenBank/DDBJ databases">
        <title>The Genome Sequence of Parabacteroides goldsteinii DSM 19448.</title>
        <authorList>
            <consortium name="The Broad Institute Genomics Platform"/>
            <person name="Earl A."/>
            <person name="Ward D."/>
            <person name="Feldgarden M."/>
            <person name="Gevers D."/>
            <person name="Martens E."/>
            <person name="Sakamoto M."/>
            <person name="Benno Y."/>
            <person name="Song Y."/>
            <person name="Liu C."/>
            <person name="Lee J."/>
            <person name="Bolanos M."/>
            <person name="Vaisanen M.L."/>
            <person name="Finegold S.M."/>
            <person name="Walker B."/>
            <person name="Young S."/>
            <person name="Zeng Q."/>
            <person name="Gargeya S."/>
            <person name="Fitzgerald M."/>
            <person name="Haas B."/>
            <person name="Abouelleil A."/>
            <person name="Allen A.W."/>
            <person name="Alvarado L."/>
            <person name="Arachchi H.M."/>
            <person name="Berlin A.M."/>
            <person name="Chapman S.B."/>
            <person name="Gainer-Dewar J."/>
            <person name="Goldberg J."/>
            <person name="Griggs A."/>
            <person name="Gujja S."/>
            <person name="Hansen M."/>
            <person name="Howarth C."/>
            <person name="Imamovic A."/>
            <person name="Ireland A."/>
            <person name="Larimer J."/>
            <person name="McCowan C."/>
            <person name="Murphy C."/>
            <person name="Pearson M."/>
            <person name="Poon T.W."/>
            <person name="Priest M."/>
            <person name="Roberts A."/>
            <person name="Saif S."/>
            <person name="Shea T."/>
            <person name="Sisk P."/>
            <person name="Sykes S."/>
            <person name="Wortman J."/>
            <person name="Nusbaum C."/>
            <person name="Birren B."/>
        </authorList>
    </citation>
    <scope>NUCLEOTIDE SEQUENCE [LARGE SCALE GENOMIC DNA]</scope>
    <source>
        <strain evidence="8 9">DSM 19448</strain>
    </source>
</reference>
<comment type="similarity">
    <text evidence="2">Belongs to the Gfo/Idh/MocA family. Glycosyl hydrolase 109 subfamily.</text>
</comment>
<evidence type="ECO:0000259" key="7">
    <source>
        <dbReference type="Pfam" id="PF21252"/>
    </source>
</evidence>
<gene>
    <name evidence="8" type="ORF">HMPREF1535_04221</name>
</gene>
<keyword evidence="3" id="KW-0378">Hydrolase</keyword>
<dbReference type="PATRIC" id="fig|927665.4.peg.4336"/>
<evidence type="ECO:0000256" key="5">
    <source>
        <dbReference type="ARBA" id="ARBA00023295"/>
    </source>
</evidence>
<dbReference type="Gene3D" id="3.30.360.10">
    <property type="entry name" value="Dihydrodipicolinate Reductase, domain 2"/>
    <property type="match status" value="1"/>
</dbReference>
<dbReference type="InterPro" id="IPR049303">
    <property type="entry name" value="Glyco_hydro_109_C"/>
</dbReference>
<feature type="domain" description="Gfo/Idh/MocA-like oxidoreductase N-terminal" evidence="6">
    <location>
        <begin position="63"/>
        <end position="187"/>
    </location>
</feature>
<dbReference type="EMBL" id="AQHV01000022">
    <property type="protein sequence ID" value="KKB48139.1"/>
    <property type="molecule type" value="Genomic_DNA"/>
</dbReference>
<dbReference type="HOGENOM" id="CLU_046965_0_0_10"/>
<evidence type="ECO:0000256" key="3">
    <source>
        <dbReference type="ARBA" id="ARBA00022801"/>
    </source>
</evidence>
<dbReference type="InterPro" id="IPR036291">
    <property type="entry name" value="NAD(P)-bd_dom_sf"/>
</dbReference>
<comment type="cofactor">
    <cofactor evidence="1">
        <name>NAD(+)</name>
        <dbReference type="ChEBI" id="CHEBI:57540"/>
    </cofactor>
</comment>
<dbReference type="InterPro" id="IPR050463">
    <property type="entry name" value="Gfo/Idh/MocA_oxidrdct_glycsds"/>
</dbReference>
<dbReference type="PANTHER" id="PTHR43818:SF1">
    <property type="entry name" value="GLYCOSYL HYDROLASE FAMILY 109 PROTEIN"/>
    <property type="match status" value="1"/>
</dbReference>
<keyword evidence="5" id="KW-0326">Glycosidase</keyword>
<dbReference type="GO" id="GO:0000166">
    <property type="term" value="F:nucleotide binding"/>
    <property type="evidence" value="ECO:0007669"/>
    <property type="project" value="InterPro"/>
</dbReference>
<sequence length="468" mass="52444">MSINRRQFLRRSLAGSAAIVVGKEMNAANTPVSGSSFSQTEDLSPPAKGKSVLGLRCKPLSTVRIGVVGLGRGAGAVERMAQIEGTEIVAICDLNPERIENSQKTLKNSNRKEAVAYTGEEDWKKMCERDDIDLIYNATPWELHVPIALYAMDHGKHVAIEVPAALTVKDCWALVDKAEETQLHCMMLENCCYDFFELATLNMARQGLLGEIIHTEGAYIHDLRGSKFKGYYKHWRLEYSKYHTGNPYPTHGLGPVAQILGINQGDRMDYLSSVSTNQFGLALWAKENLKDDERITQSERYALGDMNTTIIHTVNGKSIMIQHDTTSPRPYSRIHLVQGTKGMAVKYPEQKVAVQPDTHSFLKEGPQKEVMADYEHPLSKYIGERAKKVGGHGGMDFIMDWRLIYCLRNGYPLDQSVYDAAAWSCIVELSERSVLNKSCSVAVPDFTRGAWRDYKPWPVIDMKDILHG</sequence>
<feature type="domain" description="Glycosyl hydrolase 109 C-terminal" evidence="7">
    <location>
        <begin position="198"/>
        <end position="356"/>
    </location>
</feature>
<dbReference type="InterPro" id="IPR006311">
    <property type="entry name" value="TAT_signal"/>
</dbReference>
<evidence type="ECO:0000256" key="1">
    <source>
        <dbReference type="ARBA" id="ARBA00001911"/>
    </source>
</evidence>
<evidence type="ECO:0000256" key="2">
    <source>
        <dbReference type="ARBA" id="ARBA00009329"/>
    </source>
</evidence>
<dbReference type="Pfam" id="PF01408">
    <property type="entry name" value="GFO_IDH_MocA"/>
    <property type="match status" value="1"/>
</dbReference>